<dbReference type="Proteomes" id="UP001608902">
    <property type="component" value="Unassembled WGS sequence"/>
</dbReference>
<evidence type="ECO:0000313" key="2">
    <source>
        <dbReference type="Proteomes" id="UP001608902"/>
    </source>
</evidence>
<organism evidence="1 2">
    <name type="scientific">Gnathostoma spinigerum</name>
    <dbReference type="NCBI Taxonomy" id="75299"/>
    <lineage>
        <taxon>Eukaryota</taxon>
        <taxon>Metazoa</taxon>
        <taxon>Ecdysozoa</taxon>
        <taxon>Nematoda</taxon>
        <taxon>Chromadorea</taxon>
        <taxon>Rhabditida</taxon>
        <taxon>Spirurina</taxon>
        <taxon>Gnathostomatomorpha</taxon>
        <taxon>Gnathostomatoidea</taxon>
        <taxon>Gnathostomatidae</taxon>
        <taxon>Gnathostoma</taxon>
    </lineage>
</organism>
<sequence>MECLKAIAKDADETCRTKCSVKGKEIDGEENQVKKQCRTVECRTICYFNEFSENCPDAHDMLLRLNLRTVDDIRMVTDPRILEQMHETCRNLNEKDYMREKLLGTKRIKHNE</sequence>
<keyword evidence="2" id="KW-1185">Reference proteome</keyword>
<gene>
    <name evidence="1" type="ORF">AB6A40_007245</name>
</gene>
<proteinExistence type="predicted"/>
<protein>
    <submittedName>
        <fullName evidence="1">Uncharacterized protein</fullName>
    </submittedName>
</protein>
<accession>A0ABD6EMN1</accession>
<dbReference type="AlphaFoldDB" id="A0ABD6EMN1"/>
<comment type="caution">
    <text evidence="1">The sequence shown here is derived from an EMBL/GenBank/DDBJ whole genome shotgun (WGS) entry which is preliminary data.</text>
</comment>
<reference evidence="1 2" key="1">
    <citation type="submission" date="2024-08" db="EMBL/GenBank/DDBJ databases">
        <title>Gnathostoma spinigerum genome.</title>
        <authorList>
            <person name="Gonzalez-Bertolin B."/>
            <person name="Monzon S."/>
            <person name="Zaballos A."/>
            <person name="Jimenez P."/>
            <person name="Dekumyoy P."/>
            <person name="Varona S."/>
            <person name="Cuesta I."/>
            <person name="Sumanam S."/>
            <person name="Adisakwattana P."/>
            <person name="Gasser R.B."/>
            <person name="Hernandez-Gonzalez A."/>
            <person name="Young N.D."/>
            <person name="Perteguer M.J."/>
        </authorList>
    </citation>
    <scope>NUCLEOTIDE SEQUENCE [LARGE SCALE GENOMIC DNA]</scope>
    <source>
        <strain evidence="1">AL3</strain>
        <tissue evidence="1">Liver</tissue>
    </source>
</reference>
<dbReference type="EMBL" id="JBGFUD010005696">
    <property type="protein sequence ID" value="MFH4980536.1"/>
    <property type="molecule type" value="Genomic_DNA"/>
</dbReference>
<evidence type="ECO:0000313" key="1">
    <source>
        <dbReference type="EMBL" id="MFH4980536.1"/>
    </source>
</evidence>
<name>A0ABD6EMN1_9BILA</name>